<evidence type="ECO:0000256" key="9">
    <source>
        <dbReference type="ARBA" id="ARBA00023242"/>
    </source>
</evidence>
<dbReference type="FunFam" id="3.40.800.20:FF:000009">
    <property type="entry name" value="Histone deacetylase 11"/>
    <property type="match status" value="1"/>
</dbReference>
<dbReference type="InterPro" id="IPR000286">
    <property type="entry name" value="HDACs"/>
</dbReference>
<dbReference type="OrthoDB" id="437693at2759"/>
<name>A0A9P0MQK6_NEZVI</name>
<evidence type="ECO:0000256" key="6">
    <source>
        <dbReference type="ARBA" id="ARBA00022853"/>
    </source>
</evidence>
<sequence>MYNDHKWPIVYSNHYNVRFYGIEKLHPFDSGKWGNIYHRLQKLIHLSEKNIYVPTEASEDELLSVHTRRYLNSLKWSWNVARIAEVPLLTCVPNILCQRCYLRPMRYQTKGSVMAAELALDRGWAINIGGGFHHCSKEKGQGFCPYADITLAIESILKSRPYVKKVMILDLDAHQGNGYERDFINNHMVYIMDMYNSSIFPIDEYAKKAISCKIELRNDTQDTEYLDKLENGLERSLNSFYPDLLVYNAGTDIIDGDPLGKLSVSPLGVVRRDEMVFMKAKERNIPIVMLSSGGYTKRSAAVVANSIANLHNLEIITRPHQYAG</sequence>
<comment type="subcellular location">
    <subcellularLocation>
        <location evidence="1">Nucleus</location>
    </subcellularLocation>
</comment>
<dbReference type="GO" id="GO:0040029">
    <property type="term" value="P:epigenetic regulation of gene expression"/>
    <property type="evidence" value="ECO:0007669"/>
    <property type="project" value="TreeGrafter"/>
</dbReference>
<dbReference type="PANTHER" id="PTHR10625:SF23">
    <property type="entry name" value="HISTONE DEACETYLASE 11"/>
    <property type="match status" value="1"/>
</dbReference>
<organism evidence="15 16">
    <name type="scientific">Nezara viridula</name>
    <name type="common">Southern green stink bug</name>
    <name type="synonym">Cimex viridulus</name>
    <dbReference type="NCBI Taxonomy" id="85310"/>
    <lineage>
        <taxon>Eukaryota</taxon>
        <taxon>Metazoa</taxon>
        <taxon>Ecdysozoa</taxon>
        <taxon>Arthropoda</taxon>
        <taxon>Hexapoda</taxon>
        <taxon>Insecta</taxon>
        <taxon>Pterygota</taxon>
        <taxon>Neoptera</taxon>
        <taxon>Paraneoptera</taxon>
        <taxon>Hemiptera</taxon>
        <taxon>Heteroptera</taxon>
        <taxon>Panheteroptera</taxon>
        <taxon>Pentatomomorpha</taxon>
        <taxon>Pentatomoidea</taxon>
        <taxon>Pentatomidae</taxon>
        <taxon>Pentatominae</taxon>
        <taxon>Nezara</taxon>
    </lineage>
</organism>
<dbReference type="InterPro" id="IPR037138">
    <property type="entry name" value="His_deacetylse_dom_sf"/>
</dbReference>
<evidence type="ECO:0000256" key="7">
    <source>
        <dbReference type="ARBA" id="ARBA00023015"/>
    </source>
</evidence>
<keyword evidence="6" id="KW-0156">Chromatin regulator</keyword>
<keyword evidence="9" id="KW-0539">Nucleus</keyword>
<dbReference type="EC" id="3.5.1.98" evidence="3"/>
<evidence type="ECO:0000256" key="4">
    <source>
        <dbReference type="ARBA" id="ARBA00022491"/>
    </source>
</evidence>
<evidence type="ECO:0000256" key="1">
    <source>
        <dbReference type="ARBA" id="ARBA00004123"/>
    </source>
</evidence>
<keyword evidence="4" id="KW-0678">Repressor</keyword>
<keyword evidence="7" id="KW-0805">Transcription regulation</keyword>
<dbReference type="PRINTS" id="PR01270">
    <property type="entry name" value="HDASUPER"/>
</dbReference>
<evidence type="ECO:0000256" key="12">
    <source>
        <dbReference type="ARBA" id="ARBA00065154"/>
    </source>
</evidence>
<comment type="similarity">
    <text evidence="2">Belongs to the histone deacetylase family.</text>
</comment>
<dbReference type="SUPFAM" id="SSF52768">
    <property type="entry name" value="Arginase/deacetylase"/>
    <property type="match status" value="1"/>
</dbReference>
<keyword evidence="8" id="KW-0804">Transcription</keyword>
<evidence type="ECO:0000259" key="14">
    <source>
        <dbReference type="Pfam" id="PF00850"/>
    </source>
</evidence>
<evidence type="ECO:0000256" key="2">
    <source>
        <dbReference type="ARBA" id="ARBA00005947"/>
    </source>
</evidence>
<comment type="function">
    <text evidence="11">Responsible for the deacetylation of lysine residues on the N-terminal part of the core histones (H2A, H2B, H3 and H4). Histone deacetylation gives a tag for epigenetic repression and plays an important role in transcriptional regulation, cell cycle progression and developmental events. Histone deacetylases act via the formation of large multiprotein complexes.</text>
</comment>
<evidence type="ECO:0000256" key="10">
    <source>
        <dbReference type="ARBA" id="ARBA00048287"/>
    </source>
</evidence>
<feature type="domain" description="Histone deacetylase" evidence="14">
    <location>
        <begin position="26"/>
        <end position="307"/>
    </location>
</feature>
<dbReference type="PANTHER" id="PTHR10625">
    <property type="entry name" value="HISTONE DEACETYLASE HDAC1-RELATED"/>
    <property type="match status" value="1"/>
</dbReference>
<evidence type="ECO:0000256" key="3">
    <source>
        <dbReference type="ARBA" id="ARBA00012111"/>
    </source>
</evidence>
<dbReference type="InterPro" id="IPR023696">
    <property type="entry name" value="Ureohydrolase_dom_sf"/>
</dbReference>
<dbReference type="Gene3D" id="3.40.800.20">
    <property type="entry name" value="Histone deacetylase domain"/>
    <property type="match status" value="1"/>
</dbReference>
<reference evidence="15" key="1">
    <citation type="submission" date="2022-01" db="EMBL/GenBank/DDBJ databases">
        <authorList>
            <person name="King R."/>
        </authorList>
    </citation>
    <scope>NUCLEOTIDE SEQUENCE</scope>
</reference>
<evidence type="ECO:0000256" key="11">
    <source>
        <dbReference type="ARBA" id="ARBA00059784"/>
    </source>
</evidence>
<comment type="catalytic activity">
    <reaction evidence="10">
        <text>N(6)-acetyl-L-lysyl-[histone] + H2O = L-lysyl-[histone] + acetate</text>
        <dbReference type="Rhea" id="RHEA:58196"/>
        <dbReference type="Rhea" id="RHEA-COMP:9845"/>
        <dbReference type="Rhea" id="RHEA-COMP:11338"/>
        <dbReference type="ChEBI" id="CHEBI:15377"/>
        <dbReference type="ChEBI" id="CHEBI:29969"/>
        <dbReference type="ChEBI" id="CHEBI:30089"/>
        <dbReference type="ChEBI" id="CHEBI:61930"/>
        <dbReference type="EC" id="3.5.1.98"/>
    </reaction>
</comment>
<gene>
    <name evidence="15" type="ORF">NEZAVI_LOCUS10168</name>
</gene>
<dbReference type="AlphaFoldDB" id="A0A9P0MQK6"/>
<dbReference type="EMBL" id="OV725081">
    <property type="protein sequence ID" value="CAH1401065.1"/>
    <property type="molecule type" value="Genomic_DNA"/>
</dbReference>
<evidence type="ECO:0000313" key="15">
    <source>
        <dbReference type="EMBL" id="CAH1401065.1"/>
    </source>
</evidence>
<dbReference type="GO" id="GO:0000118">
    <property type="term" value="C:histone deacetylase complex"/>
    <property type="evidence" value="ECO:0007669"/>
    <property type="project" value="UniProtKB-ARBA"/>
</dbReference>
<keyword evidence="5" id="KW-0378">Hydrolase</keyword>
<evidence type="ECO:0000256" key="13">
    <source>
        <dbReference type="ARBA" id="ARBA00072450"/>
    </source>
</evidence>
<evidence type="ECO:0000256" key="5">
    <source>
        <dbReference type="ARBA" id="ARBA00022801"/>
    </source>
</evidence>
<protein>
    <recommendedName>
        <fullName evidence="13">Histone deacetylase 11</fullName>
        <ecNumber evidence="3">3.5.1.98</ecNumber>
    </recommendedName>
</protein>
<keyword evidence="16" id="KW-1185">Reference proteome</keyword>
<proteinExistence type="inferred from homology"/>
<evidence type="ECO:0000313" key="16">
    <source>
        <dbReference type="Proteomes" id="UP001152798"/>
    </source>
</evidence>
<evidence type="ECO:0000256" key="8">
    <source>
        <dbReference type="ARBA" id="ARBA00023163"/>
    </source>
</evidence>
<dbReference type="CDD" id="cd09993">
    <property type="entry name" value="HDAC_classIV"/>
    <property type="match status" value="1"/>
</dbReference>
<dbReference type="Pfam" id="PF00850">
    <property type="entry name" value="Hist_deacetyl"/>
    <property type="match status" value="1"/>
</dbReference>
<dbReference type="Proteomes" id="UP001152798">
    <property type="component" value="Chromosome 5"/>
</dbReference>
<dbReference type="InterPro" id="IPR023801">
    <property type="entry name" value="His_deacetylse_dom"/>
</dbReference>
<comment type="subunit">
    <text evidence="12">Interacts with HDAC6.</text>
</comment>
<dbReference type="GO" id="GO:0141221">
    <property type="term" value="F:histone deacetylase activity, hydrolytic mechanism"/>
    <property type="evidence" value="ECO:0007669"/>
    <property type="project" value="UniProtKB-EC"/>
</dbReference>
<accession>A0A9P0MQK6</accession>
<dbReference type="InterPro" id="IPR044150">
    <property type="entry name" value="HDAC_classIV"/>
</dbReference>